<feature type="region of interest" description="Disordered" evidence="1">
    <location>
        <begin position="1"/>
        <end position="20"/>
    </location>
</feature>
<dbReference type="Proteomes" id="UP000267251">
    <property type="component" value="Unassembled WGS sequence"/>
</dbReference>
<organism evidence="2 3">
    <name type="scientific">Piptocephalis cylindrospora</name>
    <dbReference type="NCBI Taxonomy" id="1907219"/>
    <lineage>
        <taxon>Eukaryota</taxon>
        <taxon>Fungi</taxon>
        <taxon>Fungi incertae sedis</taxon>
        <taxon>Zoopagomycota</taxon>
        <taxon>Zoopagomycotina</taxon>
        <taxon>Zoopagomycetes</taxon>
        <taxon>Zoopagales</taxon>
        <taxon>Piptocephalidaceae</taxon>
        <taxon>Piptocephalis</taxon>
    </lineage>
</organism>
<keyword evidence="3" id="KW-1185">Reference proteome</keyword>
<accession>A0A4P9Y5U1</accession>
<feature type="compositionally biased region" description="Polar residues" evidence="1">
    <location>
        <begin position="212"/>
        <end position="222"/>
    </location>
</feature>
<feature type="compositionally biased region" description="Low complexity" evidence="1">
    <location>
        <begin position="412"/>
        <end position="437"/>
    </location>
</feature>
<evidence type="ECO:0000313" key="2">
    <source>
        <dbReference type="EMBL" id="RKP14164.1"/>
    </source>
</evidence>
<evidence type="ECO:0000256" key="1">
    <source>
        <dbReference type="SAM" id="MobiDB-lite"/>
    </source>
</evidence>
<gene>
    <name evidence="2" type="ORF">BJ684DRAFT_15497</name>
</gene>
<name>A0A4P9Y5U1_9FUNG</name>
<feature type="compositionally biased region" description="Basic and acidic residues" evidence="1">
    <location>
        <begin position="318"/>
        <end position="330"/>
    </location>
</feature>
<protein>
    <submittedName>
        <fullName evidence="2">Uncharacterized protein</fullName>
    </submittedName>
</protein>
<feature type="compositionally biased region" description="Pro residues" evidence="1">
    <location>
        <begin position="122"/>
        <end position="131"/>
    </location>
</feature>
<reference evidence="3" key="1">
    <citation type="journal article" date="2018" name="Nat. Microbiol.">
        <title>Leveraging single-cell genomics to expand the fungal tree of life.</title>
        <authorList>
            <person name="Ahrendt S.R."/>
            <person name="Quandt C.A."/>
            <person name="Ciobanu D."/>
            <person name="Clum A."/>
            <person name="Salamov A."/>
            <person name="Andreopoulos B."/>
            <person name="Cheng J.F."/>
            <person name="Woyke T."/>
            <person name="Pelin A."/>
            <person name="Henrissat B."/>
            <person name="Reynolds N.K."/>
            <person name="Benny G.L."/>
            <person name="Smith M.E."/>
            <person name="James T.Y."/>
            <person name="Grigoriev I.V."/>
        </authorList>
    </citation>
    <scope>NUCLEOTIDE SEQUENCE [LARGE SCALE GENOMIC DNA]</scope>
</reference>
<feature type="region of interest" description="Disordered" evidence="1">
    <location>
        <begin position="120"/>
        <end position="139"/>
    </location>
</feature>
<evidence type="ECO:0000313" key="3">
    <source>
        <dbReference type="Proteomes" id="UP000267251"/>
    </source>
</evidence>
<dbReference type="EMBL" id="KZ987875">
    <property type="protein sequence ID" value="RKP14164.1"/>
    <property type="molecule type" value="Genomic_DNA"/>
</dbReference>
<feature type="compositionally biased region" description="Basic and acidic residues" evidence="1">
    <location>
        <begin position="448"/>
        <end position="457"/>
    </location>
</feature>
<feature type="region of interest" description="Disordered" evidence="1">
    <location>
        <begin position="244"/>
        <end position="343"/>
    </location>
</feature>
<feature type="region of interest" description="Disordered" evidence="1">
    <location>
        <begin position="493"/>
        <end position="534"/>
    </location>
</feature>
<feature type="compositionally biased region" description="Basic and acidic residues" evidence="1">
    <location>
        <begin position="1"/>
        <end position="17"/>
    </location>
</feature>
<feature type="region of interest" description="Disordered" evidence="1">
    <location>
        <begin position="185"/>
        <end position="231"/>
    </location>
</feature>
<feature type="compositionally biased region" description="Basic and acidic residues" evidence="1">
    <location>
        <begin position="493"/>
        <end position="507"/>
    </location>
</feature>
<dbReference type="AlphaFoldDB" id="A0A4P9Y5U1"/>
<feature type="compositionally biased region" description="Acidic residues" evidence="1">
    <location>
        <begin position="264"/>
        <end position="283"/>
    </location>
</feature>
<sequence length="534" mass="60260">MPEEVLPKESGESDNPKTDATFFAPFHSALQAIRYAFPSNEELQRMSPDEQQRYRDRHVLFSLTEQYFQLLRQAQLDGRFPSIPDLQTPFQPTTKKTSPPPPLLLPAVPYQPGDGWRYSDRPPSPTVPDPPWNGGIEYSPRSERRLTDMDMARLGLSEDFRFSLTSPIALDEMSSLEEYANAMEFFSSPEEPMSHTRPGSRSRNRTGDDSWRSPTLEATTPSRPFREEGGSRWVLESPRTFLESRRTTASGPFGIMRGGTYDIDSGDDTVEEEEDEEEEEEEESGRSRLSNMIRRIGRVGDGYGLRNDSSSDDNGEGGLREEAEEGEGRTNRVYWNEGRIEPDYPPGYRAALFTEPVEQEIFQNHDDLEQGEWMGALRRIVQDGRRRIANIHLPGRDVDEEENDDLANSARSSGLSQSPGPSPLTSPSSPNLLSSPSEHWSSQEEEEPGRRSSLLEDLARDQEMIARVRAELTARRVDYPLDETMDEAMDEAMENRRGGGDGRERGMKFKYTGSTKDVLASPGNGGDPLTYDEP</sequence>
<proteinExistence type="predicted"/>
<feature type="region of interest" description="Disordered" evidence="1">
    <location>
        <begin position="396"/>
        <end position="457"/>
    </location>
</feature>